<comment type="caution">
    <text evidence="9">The sequence shown here is derived from an EMBL/GenBank/DDBJ whole genome shotgun (WGS) entry which is preliminary data.</text>
</comment>
<dbReference type="GO" id="GO:0004674">
    <property type="term" value="F:protein serine/threonine kinase activity"/>
    <property type="evidence" value="ECO:0007669"/>
    <property type="project" value="UniProtKB-EC"/>
</dbReference>
<reference evidence="9 10" key="1">
    <citation type="journal article" date="2019" name="Int. J. Syst. Evol. Microbiol.">
        <title>Thermogemmatispora aurantia sp. nov. and Thermogemmatispora argillosa sp. nov., within the class Ktedonobacteria, and emended description of the genus Thermogemmatispora.</title>
        <authorList>
            <person name="Zheng Y."/>
            <person name="Wang C.M."/>
            <person name="Sakai Y."/>
            <person name="Abe K."/>
            <person name="Yokota A."/>
            <person name="Yabe S."/>
        </authorList>
    </citation>
    <scope>NUCLEOTIDE SEQUENCE [LARGE SCALE GENOMIC DNA]</scope>
    <source>
        <strain evidence="9 10">A1-2</strain>
    </source>
</reference>
<evidence type="ECO:0000256" key="2">
    <source>
        <dbReference type="ARBA" id="ARBA00022679"/>
    </source>
</evidence>
<evidence type="ECO:0000256" key="1">
    <source>
        <dbReference type="ARBA" id="ARBA00012513"/>
    </source>
</evidence>
<dbReference type="Gene3D" id="1.10.510.10">
    <property type="entry name" value="Transferase(Phosphotransferase) domain 1"/>
    <property type="match status" value="1"/>
</dbReference>
<dbReference type="PANTHER" id="PTHR43289:SF6">
    <property type="entry name" value="SERINE_THREONINE-PROTEIN KINASE NEKL-3"/>
    <property type="match status" value="1"/>
</dbReference>
<evidence type="ECO:0000256" key="6">
    <source>
        <dbReference type="SAM" id="MobiDB-lite"/>
    </source>
</evidence>
<keyword evidence="2" id="KW-0808">Transferase</keyword>
<gene>
    <name evidence="9" type="ORF">KTAU_04750</name>
</gene>
<dbReference type="AlphaFoldDB" id="A0A5J4K532"/>
<keyword evidence="7" id="KW-0472">Membrane</keyword>
<dbReference type="GO" id="GO:0005524">
    <property type="term" value="F:ATP binding"/>
    <property type="evidence" value="ECO:0007669"/>
    <property type="project" value="UniProtKB-KW"/>
</dbReference>
<dbReference type="InterPro" id="IPR000719">
    <property type="entry name" value="Prot_kinase_dom"/>
</dbReference>
<dbReference type="EC" id="2.7.11.1" evidence="1"/>
<keyword evidence="7" id="KW-1133">Transmembrane helix</keyword>
<evidence type="ECO:0000259" key="8">
    <source>
        <dbReference type="PROSITE" id="PS50011"/>
    </source>
</evidence>
<evidence type="ECO:0000313" key="9">
    <source>
        <dbReference type="EMBL" id="GER81837.1"/>
    </source>
</evidence>
<name>A0A5J4K532_9CHLR</name>
<dbReference type="Pfam" id="PF00069">
    <property type="entry name" value="Pkinase"/>
    <property type="match status" value="1"/>
</dbReference>
<dbReference type="PROSITE" id="PS50011">
    <property type="entry name" value="PROTEIN_KINASE_DOM"/>
    <property type="match status" value="1"/>
</dbReference>
<evidence type="ECO:0000256" key="5">
    <source>
        <dbReference type="ARBA" id="ARBA00022840"/>
    </source>
</evidence>
<accession>A0A5J4K532</accession>
<dbReference type="PANTHER" id="PTHR43289">
    <property type="entry name" value="MITOGEN-ACTIVATED PROTEIN KINASE KINASE KINASE 20-RELATED"/>
    <property type="match status" value="1"/>
</dbReference>
<feature type="compositionally biased region" description="Low complexity" evidence="6">
    <location>
        <begin position="295"/>
        <end position="313"/>
    </location>
</feature>
<keyword evidence="3" id="KW-0547">Nucleotide-binding</keyword>
<feature type="region of interest" description="Disordered" evidence="6">
    <location>
        <begin position="286"/>
        <end position="313"/>
    </location>
</feature>
<keyword evidence="4" id="KW-0418">Kinase</keyword>
<feature type="transmembrane region" description="Helical" evidence="7">
    <location>
        <begin position="356"/>
        <end position="377"/>
    </location>
</feature>
<protein>
    <recommendedName>
        <fullName evidence="1">non-specific serine/threonine protein kinase</fullName>
        <ecNumber evidence="1">2.7.11.1</ecNumber>
    </recommendedName>
</protein>
<feature type="domain" description="Protein kinase" evidence="8">
    <location>
        <begin position="17"/>
        <end position="268"/>
    </location>
</feature>
<evidence type="ECO:0000256" key="4">
    <source>
        <dbReference type="ARBA" id="ARBA00022777"/>
    </source>
</evidence>
<proteinExistence type="predicted"/>
<sequence length="378" mass="40995">MMPGTMLRGGRYRLQELLERQEWLNGVFEATWSGQDAQRAGAQVIICELVIPESSSAAVQSMLRTATMTLSSIGRHPRVPALLDAFSDQGRSFFVFEMVEGESLLARLRRSGRALPEQEVVECCLQIVDVLETMAQQTPPLVHGLIRPEHIVVARSGSQYLLTNFSIVLAGGATQFISGLDRSRLSPYLPPEFMRGAVDSRTDLYSLLATAYHLVTGSPPTAMSGSIAPAQRLNPLVSSEFEAILSKGLRPIASQRYQSPAELRHDLLALRSAIGEAGSVVEQWPEQSIPLSPRPASTLASTSTQAPASPSPVPDSVAQALPLMLGAVLEEEEQRLLLPRPEDLPPMRESNDTLNAALWVAGILVALIAVVIFARGLF</sequence>
<dbReference type="SUPFAM" id="SSF56112">
    <property type="entry name" value="Protein kinase-like (PK-like)"/>
    <property type="match status" value="1"/>
</dbReference>
<keyword evidence="10" id="KW-1185">Reference proteome</keyword>
<evidence type="ECO:0000256" key="7">
    <source>
        <dbReference type="SAM" id="Phobius"/>
    </source>
</evidence>
<organism evidence="9 10">
    <name type="scientific">Thermogemmatispora aurantia</name>
    <dbReference type="NCBI Taxonomy" id="2045279"/>
    <lineage>
        <taxon>Bacteria</taxon>
        <taxon>Bacillati</taxon>
        <taxon>Chloroflexota</taxon>
        <taxon>Ktedonobacteria</taxon>
        <taxon>Thermogemmatisporales</taxon>
        <taxon>Thermogemmatisporaceae</taxon>
        <taxon>Thermogemmatispora</taxon>
    </lineage>
</organism>
<dbReference type="SMART" id="SM00220">
    <property type="entry name" value="S_TKc"/>
    <property type="match status" value="1"/>
</dbReference>
<evidence type="ECO:0000256" key="3">
    <source>
        <dbReference type="ARBA" id="ARBA00022741"/>
    </source>
</evidence>
<dbReference type="InterPro" id="IPR011009">
    <property type="entry name" value="Kinase-like_dom_sf"/>
</dbReference>
<keyword evidence="5" id="KW-0067">ATP-binding</keyword>
<dbReference type="Proteomes" id="UP000334820">
    <property type="component" value="Unassembled WGS sequence"/>
</dbReference>
<keyword evidence="7" id="KW-0812">Transmembrane</keyword>
<dbReference type="EMBL" id="BKZV01000001">
    <property type="protein sequence ID" value="GER81837.1"/>
    <property type="molecule type" value="Genomic_DNA"/>
</dbReference>
<evidence type="ECO:0000313" key="10">
    <source>
        <dbReference type="Proteomes" id="UP000334820"/>
    </source>
</evidence>